<evidence type="ECO:0000256" key="6">
    <source>
        <dbReference type="ARBA" id="ARBA00023180"/>
    </source>
</evidence>
<evidence type="ECO:0000313" key="12">
    <source>
        <dbReference type="Proteomes" id="UP000521872"/>
    </source>
</evidence>
<dbReference type="Gene3D" id="2.60.40.420">
    <property type="entry name" value="Cupredoxins - blue copper proteins"/>
    <property type="match status" value="3"/>
</dbReference>
<dbReference type="InterPro" id="IPR008972">
    <property type="entry name" value="Cupredoxin"/>
</dbReference>
<keyword evidence="3" id="KW-0560">Oxidoreductase</keyword>
<keyword evidence="7" id="KW-0472">Membrane</keyword>
<keyword evidence="7" id="KW-0812">Transmembrane</keyword>
<dbReference type="PROSITE" id="PS00079">
    <property type="entry name" value="MULTICOPPER_OXIDASE1"/>
    <property type="match status" value="2"/>
</dbReference>
<keyword evidence="6" id="KW-0325">Glycoprotein</keyword>
<dbReference type="InterPro" id="IPR045087">
    <property type="entry name" value="Cu-oxidase_fam"/>
</dbReference>
<name>A0A8H4QG40_9AGAR</name>
<feature type="transmembrane region" description="Helical" evidence="7">
    <location>
        <begin position="15"/>
        <end position="32"/>
    </location>
</feature>
<dbReference type="AlphaFoldDB" id="A0A8H4QG40"/>
<dbReference type="InterPro" id="IPR011706">
    <property type="entry name" value="Cu-oxidase_C"/>
</dbReference>
<dbReference type="InterPro" id="IPR002355">
    <property type="entry name" value="Cu_oxidase_Cu_BS"/>
</dbReference>
<comment type="similarity">
    <text evidence="1">Belongs to the multicopper oxidase family.</text>
</comment>
<organism evidence="11 12">
    <name type="scientific">Agrocybe pediades</name>
    <dbReference type="NCBI Taxonomy" id="84607"/>
    <lineage>
        <taxon>Eukaryota</taxon>
        <taxon>Fungi</taxon>
        <taxon>Dikarya</taxon>
        <taxon>Basidiomycota</taxon>
        <taxon>Agaricomycotina</taxon>
        <taxon>Agaricomycetes</taxon>
        <taxon>Agaricomycetidae</taxon>
        <taxon>Agaricales</taxon>
        <taxon>Agaricineae</taxon>
        <taxon>Strophariaceae</taxon>
        <taxon>Agrocybe</taxon>
    </lineage>
</organism>
<evidence type="ECO:0000256" key="7">
    <source>
        <dbReference type="SAM" id="Phobius"/>
    </source>
</evidence>
<dbReference type="PANTHER" id="PTHR11709">
    <property type="entry name" value="MULTI-COPPER OXIDASE"/>
    <property type="match status" value="1"/>
</dbReference>
<dbReference type="InterPro" id="IPR001117">
    <property type="entry name" value="Cu-oxidase_2nd"/>
</dbReference>
<feature type="domain" description="Plastocyanin-like" evidence="10">
    <location>
        <begin position="58"/>
        <end position="173"/>
    </location>
</feature>
<dbReference type="GO" id="GO:0005507">
    <property type="term" value="F:copper ion binding"/>
    <property type="evidence" value="ECO:0007669"/>
    <property type="project" value="InterPro"/>
</dbReference>
<comment type="caution">
    <text evidence="11">The sequence shown here is derived from an EMBL/GenBank/DDBJ whole genome shotgun (WGS) entry which is preliminary data.</text>
</comment>
<evidence type="ECO:0000259" key="10">
    <source>
        <dbReference type="Pfam" id="PF07732"/>
    </source>
</evidence>
<feature type="domain" description="Plastocyanin-like" evidence="8">
    <location>
        <begin position="185"/>
        <end position="330"/>
    </location>
</feature>
<dbReference type="GO" id="GO:0016491">
    <property type="term" value="F:oxidoreductase activity"/>
    <property type="evidence" value="ECO:0007669"/>
    <property type="project" value="UniProtKB-KW"/>
</dbReference>
<evidence type="ECO:0000256" key="4">
    <source>
        <dbReference type="ARBA" id="ARBA00023008"/>
    </source>
</evidence>
<evidence type="ECO:0000256" key="2">
    <source>
        <dbReference type="ARBA" id="ARBA00022723"/>
    </source>
</evidence>
<gene>
    <name evidence="11" type="ORF">D9613_007224</name>
</gene>
<keyword evidence="4" id="KW-0186">Copper</keyword>
<evidence type="ECO:0000256" key="1">
    <source>
        <dbReference type="ARBA" id="ARBA00010609"/>
    </source>
</evidence>
<dbReference type="Pfam" id="PF00394">
    <property type="entry name" value="Cu-oxidase"/>
    <property type="match status" value="1"/>
</dbReference>
<protein>
    <recommendedName>
        <fullName evidence="13">Laccase</fullName>
    </recommendedName>
</protein>
<proteinExistence type="inferred from homology"/>
<evidence type="ECO:0008006" key="13">
    <source>
        <dbReference type="Google" id="ProtNLM"/>
    </source>
</evidence>
<dbReference type="CDD" id="cd13903">
    <property type="entry name" value="CuRO_3_Tv-LCC_like"/>
    <property type="match status" value="1"/>
</dbReference>
<dbReference type="Pfam" id="PF07731">
    <property type="entry name" value="Cu-oxidase_2"/>
    <property type="match status" value="1"/>
</dbReference>
<evidence type="ECO:0000256" key="3">
    <source>
        <dbReference type="ARBA" id="ARBA00023002"/>
    </source>
</evidence>
<sequence length="550" mass="60924">MKIETNHSPSRRKKLPLLLANCVAAFLLYQWLGCYFVPKLSANTRTRVVDLVIGNKILSPDGFQRSTVLAGGTFPGQAITGVKGDRFLINVVNKLTDESMLRTTSVHWHGIFQRKSSWADGSSFVTQCPIVPNNSFVYDFSVPDQAGTFWYHSHDSTQYCDGLRGAFIVYDPSDPHRHLYDVDDESTIITLADWYHTSSTILERAEEQMSNSTLINGKGRYLGGPVTPLSVIKVQQSKRYRLRIIATSCHPHFAFSIDGHQLTIIEADGENTEPLLVDSFEIHSGQRYSAILHANNRVQNYWIRSEPNIEHGIPGFAGGINSAILRYEGAPEEEPKTIQEPSVKPLREEDLSPLVSLPAPGLSIAGGKGVDVSLHFSYSFNLRSVTWKLNGKSWASPSIPVLMQVMNGSRTAKDMLAQDMVYTLPPNKVVEISISGRGKGDHPFHLHGHSFSVVRSAGSDTYNFKSPVRRDTVNTGSGHDNVTIRFITDNGGPWFFHCHIDWHLEIGMAVVLVEDAAGIAASLRPPFAWDALCPAYFQYISNLSSPALDG</sequence>
<dbReference type="SUPFAM" id="SSF49503">
    <property type="entry name" value="Cupredoxins"/>
    <property type="match status" value="3"/>
</dbReference>
<evidence type="ECO:0000256" key="5">
    <source>
        <dbReference type="ARBA" id="ARBA00023157"/>
    </source>
</evidence>
<dbReference type="PANTHER" id="PTHR11709:SF511">
    <property type="entry name" value="LACCASE"/>
    <property type="match status" value="1"/>
</dbReference>
<dbReference type="EMBL" id="JAACJL010000058">
    <property type="protein sequence ID" value="KAF4610489.1"/>
    <property type="molecule type" value="Genomic_DNA"/>
</dbReference>
<dbReference type="PROSITE" id="PS00080">
    <property type="entry name" value="MULTICOPPER_OXIDASE2"/>
    <property type="match status" value="1"/>
</dbReference>
<reference evidence="11 12" key="1">
    <citation type="submission" date="2019-12" db="EMBL/GenBank/DDBJ databases">
        <authorList>
            <person name="Floudas D."/>
            <person name="Bentzer J."/>
            <person name="Ahren D."/>
            <person name="Johansson T."/>
            <person name="Persson P."/>
            <person name="Tunlid A."/>
        </authorList>
    </citation>
    <scope>NUCLEOTIDE SEQUENCE [LARGE SCALE GENOMIC DNA]</scope>
    <source>
        <strain evidence="11 12">CBS 102.39</strain>
    </source>
</reference>
<dbReference type="Pfam" id="PF07732">
    <property type="entry name" value="Cu-oxidase_3"/>
    <property type="match status" value="1"/>
</dbReference>
<evidence type="ECO:0000259" key="9">
    <source>
        <dbReference type="Pfam" id="PF07731"/>
    </source>
</evidence>
<keyword evidence="7" id="KW-1133">Transmembrane helix</keyword>
<keyword evidence="2" id="KW-0479">Metal-binding</keyword>
<dbReference type="InterPro" id="IPR033138">
    <property type="entry name" value="Cu_oxidase_CS"/>
</dbReference>
<evidence type="ECO:0000313" key="11">
    <source>
        <dbReference type="EMBL" id="KAF4610489.1"/>
    </source>
</evidence>
<dbReference type="FunFam" id="2.60.40.420:FF:000045">
    <property type="entry name" value="Laccase 2"/>
    <property type="match status" value="1"/>
</dbReference>
<dbReference type="CDD" id="cd13856">
    <property type="entry name" value="CuRO_1_Tv-LCC_like"/>
    <property type="match status" value="1"/>
</dbReference>
<keyword evidence="12" id="KW-1185">Reference proteome</keyword>
<keyword evidence="5" id="KW-1015">Disulfide bond</keyword>
<feature type="domain" description="Plastocyanin-like" evidence="9">
    <location>
        <begin position="396"/>
        <end position="515"/>
    </location>
</feature>
<evidence type="ECO:0000259" key="8">
    <source>
        <dbReference type="Pfam" id="PF00394"/>
    </source>
</evidence>
<dbReference type="Proteomes" id="UP000521872">
    <property type="component" value="Unassembled WGS sequence"/>
</dbReference>
<accession>A0A8H4QG40</accession>
<dbReference type="InterPro" id="IPR011707">
    <property type="entry name" value="Cu-oxidase-like_N"/>
</dbReference>